<keyword evidence="6" id="KW-1185">Reference proteome</keyword>
<evidence type="ECO:0000313" key="6">
    <source>
        <dbReference type="Proteomes" id="UP000327424"/>
    </source>
</evidence>
<evidence type="ECO:0000256" key="2">
    <source>
        <dbReference type="ARBA" id="ARBA00022801"/>
    </source>
</evidence>
<dbReference type="AlphaFoldDB" id="A0A5J6WKU4"/>
<dbReference type="PANTHER" id="PTHR16320:SF23">
    <property type="entry name" value="SPHINGOMYELINASE C 1"/>
    <property type="match status" value="1"/>
</dbReference>
<feature type="chain" id="PRO_5023943663" evidence="3">
    <location>
        <begin position="20"/>
        <end position="429"/>
    </location>
</feature>
<organism evidence="5 6">
    <name type="scientific">Moritella marina ATCC 15381</name>
    <dbReference type="NCBI Taxonomy" id="1202962"/>
    <lineage>
        <taxon>Bacteria</taxon>
        <taxon>Pseudomonadati</taxon>
        <taxon>Pseudomonadota</taxon>
        <taxon>Gammaproteobacteria</taxon>
        <taxon>Alteromonadales</taxon>
        <taxon>Moritellaceae</taxon>
        <taxon>Moritella</taxon>
    </lineage>
</organism>
<reference evidence="5 6" key="1">
    <citation type="submission" date="2019-09" db="EMBL/GenBank/DDBJ databases">
        <title>Hybrid Assembly of the complete Genome of the Deep-Sea Bacterium Moritella marina from long Nanopore and Illumina reads.</title>
        <authorList>
            <person name="Magin S."/>
            <person name="Georgoulis A."/>
            <person name="Papadimitriou K."/>
            <person name="Iliakis G."/>
            <person name="Vorgias C.E."/>
        </authorList>
    </citation>
    <scope>NUCLEOTIDE SEQUENCE [LARGE SCALE GENOMIC DNA]</scope>
    <source>
        <strain evidence="5 6">MP-1</strain>
    </source>
</reference>
<name>A0A5J6WKU4_MORMI</name>
<evidence type="ECO:0000256" key="1">
    <source>
        <dbReference type="ARBA" id="ARBA00022729"/>
    </source>
</evidence>
<keyword evidence="2" id="KW-0378">Hydrolase</keyword>
<dbReference type="GO" id="GO:0004767">
    <property type="term" value="F:sphingomyelin phosphodiesterase activity"/>
    <property type="evidence" value="ECO:0007669"/>
    <property type="project" value="InterPro"/>
</dbReference>
<proteinExistence type="predicted"/>
<dbReference type="PANTHER" id="PTHR16320">
    <property type="entry name" value="SPHINGOMYELINASE FAMILY MEMBER"/>
    <property type="match status" value="1"/>
</dbReference>
<dbReference type="InterPro" id="IPR038772">
    <property type="entry name" value="Sph/SMPD2-like"/>
</dbReference>
<dbReference type="RefSeq" id="WP_019439444.1">
    <property type="nucleotide sequence ID" value="NZ_ALOE01000002.1"/>
</dbReference>
<dbReference type="InterPro" id="IPR017766">
    <property type="entry name" value="Sphingomyelinase/PLipase_C"/>
</dbReference>
<sequence length="429" mass="48423">MLRKITALFWLCTVTPALMAMSQVPTERHTMIQFTNSTQQTLYAYIEAGDNVELLTTEIMPLSTAELAIITRTNKNDDIAISLSNADYSFSLTQSITKDTLAFGIDSDELTIDPQTDSAIQRFEIQLAASQNTIAFNSEKLHKGGKINYVLQQHDQKPDLGPGNELSLLSYNIWATTIFGSKKVDTRLTEMPAIMSGYDVLVLTEVFDLIRTNKLLKQLSAEYSFTSSEIFKLGKIMQSGTRILTRWPVEEEKNLKYTNCDGIQCAATRGVIYTRINKQGYIYHVFATHTQSSDDDQNRSARLAQLEEMGEFIRQQNIPADEAVILAGDFNINKIGLPADRDQMEYILNASEPENKGHPLSFDSDTNYWAEKPYLEYLDYTLTGNDNLQPITAGQEIFAPRVLTESLWGIWDLSDHYAARGHFIYPKAL</sequence>
<feature type="domain" description="Endonuclease/exonuclease/phosphatase" evidence="4">
    <location>
        <begin position="169"/>
        <end position="416"/>
    </location>
</feature>
<dbReference type="CDD" id="cd09078">
    <property type="entry name" value="nSMase"/>
    <property type="match status" value="1"/>
</dbReference>
<dbReference type="GO" id="GO:0005576">
    <property type="term" value="C:extracellular region"/>
    <property type="evidence" value="ECO:0007669"/>
    <property type="project" value="InterPro"/>
</dbReference>
<dbReference type="EMBL" id="CP044399">
    <property type="protein sequence ID" value="QFI38617.1"/>
    <property type="molecule type" value="Genomic_DNA"/>
</dbReference>
<protein>
    <submittedName>
        <fullName evidence="5">Sphingomyelin phosphodiesterase</fullName>
    </submittedName>
</protein>
<evidence type="ECO:0000256" key="3">
    <source>
        <dbReference type="SAM" id="SignalP"/>
    </source>
</evidence>
<dbReference type="KEGG" id="mmaa:FR932_12540"/>
<keyword evidence="1 3" id="KW-0732">Signal</keyword>
<accession>A0A5J6WKU4</accession>
<dbReference type="SUPFAM" id="SSF56219">
    <property type="entry name" value="DNase I-like"/>
    <property type="match status" value="1"/>
</dbReference>
<evidence type="ECO:0000313" key="5">
    <source>
        <dbReference type="EMBL" id="QFI38617.1"/>
    </source>
</evidence>
<dbReference type="Gene3D" id="3.60.10.10">
    <property type="entry name" value="Endonuclease/exonuclease/phosphatase"/>
    <property type="match status" value="1"/>
</dbReference>
<gene>
    <name evidence="5" type="ORF">FR932_12540</name>
</gene>
<dbReference type="Pfam" id="PF03372">
    <property type="entry name" value="Exo_endo_phos"/>
    <property type="match status" value="1"/>
</dbReference>
<dbReference type="InterPro" id="IPR036691">
    <property type="entry name" value="Endo/exonu/phosph_ase_sf"/>
</dbReference>
<dbReference type="InterPro" id="IPR005135">
    <property type="entry name" value="Endo/exonuclease/phosphatase"/>
</dbReference>
<evidence type="ECO:0000259" key="4">
    <source>
        <dbReference type="Pfam" id="PF03372"/>
    </source>
</evidence>
<feature type="signal peptide" evidence="3">
    <location>
        <begin position="1"/>
        <end position="19"/>
    </location>
</feature>
<dbReference type="OrthoDB" id="338539at2"/>
<dbReference type="Proteomes" id="UP000327424">
    <property type="component" value="Chromosome"/>
</dbReference>